<feature type="compositionally biased region" description="Basic and acidic residues" evidence="1">
    <location>
        <begin position="36"/>
        <end position="45"/>
    </location>
</feature>
<feature type="region of interest" description="Disordered" evidence="1">
    <location>
        <begin position="1"/>
        <end position="47"/>
    </location>
</feature>
<evidence type="ECO:0000313" key="3">
    <source>
        <dbReference type="Proteomes" id="UP000033710"/>
    </source>
</evidence>
<name>A0A0F2LTD2_SPOSC</name>
<dbReference type="AlphaFoldDB" id="A0A0F2LTD2"/>
<dbReference type="VEuPathDB" id="FungiDB:SPSK_10330"/>
<reference evidence="2 3" key="2">
    <citation type="journal article" date="2015" name="Eukaryot. Cell">
        <title>Asexual propagation of a virulent clone complex in a human and feline outbreak of sporotrichosis.</title>
        <authorList>
            <person name="Teixeira Mde M."/>
            <person name="Rodrigues A.M."/>
            <person name="Tsui C.K."/>
            <person name="de Almeida L.G."/>
            <person name="Van Diepeningen A.D."/>
            <person name="van den Ende B.G."/>
            <person name="Fernandes G.F."/>
            <person name="Kano R."/>
            <person name="Hamelin R.C."/>
            <person name="Lopes-Bezerra L.M."/>
            <person name="Vasconcelos A.T."/>
            <person name="de Hoog S."/>
            <person name="de Camargo Z.P."/>
            <person name="Felipe M.S."/>
        </authorList>
    </citation>
    <scope>NUCLEOTIDE SEQUENCE [LARGE SCALE GENOMIC DNA]</scope>
    <source>
        <strain evidence="2 3">1099-18</strain>
    </source>
</reference>
<organism evidence="2 3">
    <name type="scientific">Sporothrix schenckii 1099-18</name>
    <dbReference type="NCBI Taxonomy" id="1397361"/>
    <lineage>
        <taxon>Eukaryota</taxon>
        <taxon>Fungi</taxon>
        <taxon>Dikarya</taxon>
        <taxon>Ascomycota</taxon>
        <taxon>Pezizomycotina</taxon>
        <taxon>Sordariomycetes</taxon>
        <taxon>Sordariomycetidae</taxon>
        <taxon>Ophiostomatales</taxon>
        <taxon>Ophiostomataceae</taxon>
        <taxon>Sporothrix</taxon>
    </lineage>
</organism>
<accession>A0A0F2LTD2</accession>
<dbReference type="RefSeq" id="XP_016582790.1">
    <property type="nucleotide sequence ID" value="XM_016736791.1"/>
</dbReference>
<dbReference type="Proteomes" id="UP000033710">
    <property type="component" value="Unassembled WGS sequence"/>
</dbReference>
<dbReference type="GeneID" id="27672068"/>
<gene>
    <name evidence="2" type="ORF">SPSK_10330</name>
</gene>
<proteinExistence type="predicted"/>
<protein>
    <submittedName>
        <fullName evidence="2">Uncharacterized protein</fullName>
    </submittedName>
</protein>
<sequence length="105" mass="11305">MEVLVKGKHECGDRDEREEEVNEGAAKMGKRKARAIRGERTEGRDRSRRRLVRGGADSDGVLRARSQWSLTGEGGILIAEQDAANGDVDARCPACLGTSLGVPSV</sequence>
<evidence type="ECO:0000256" key="1">
    <source>
        <dbReference type="SAM" id="MobiDB-lite"/>
    </source>
</evidence>
<dbReference type="KEGG" id="ssck:SPSK_10330"/>
<reference evidence="2 3" key="1">
    <citation type="journal article" date="2014" name="BMC Genomics">
        <title>Comparative genomics of the major fungal agents of human and animal Sporotrichosis: Sporothrix schenckii and Sporothrix brasiliensis.</title>
        <authorList>
            <person name="Teixeira M.M."/>
            <person name="de Almeida L.G."/>
            <person name="Kubitschek-Barreira P."/>
            <person name="Alves F.L."/>
            <person name="Kioshima E.S."/>
            <person name="Abadio A.K."/>
            <person name="Fernandes L."/>
            <person name="Derengowski L.S."/>
            <person name="Ferreira K.S."/>
            <person name="Souza R.C."/>
            <person name="Ruiz J.C."/>
            <person name="de Andrade N.C."/>
            <person name="Paes H.C."/>
            <person name="Nicola A.M."/>
            <person name="Albuquerque P."/>
            <person name="Gerber A.L."/>
            <person name="Martins V.P."/>
            <person name="Peconick L.D."/>
            <person name="Neto A.V."/>
            <person name="Chaucanez C.B."/>
            <person name="Silva P.A."/>
            <person name="Cunha O.L."/>
            <person name="de Oliveira F.F."/>
            <person name="dos Santos T.C."/>
            <person name="Barros A.L."/>
            <person name="Soares M.A."/>
            <person name="de Oliveira L.M."/>
            <person name="Marini M.M."/>
            <person name="Villalobos-Duno H."/>
            <person name="Cunha M.M."/>
            <person name="de Hoog S."/>
            <person name="da Silveira J.F."/>
            <person name="Henrissat B."/>
            <person name="Nino-Vega G.A."/>
            <person name="Cisalpino P.S."/>
            <person name="Mora-Montes H.M."/>
            <person name="Almeida S.R."/>
            <person name="Stajich J.E."/>
            <person name="Lopes-Bezerra L.M."/>
            <person name="Vasconcelos A.T."/>
            <person name="Felipe M.S."/>
        </authorList>
    </citation>
    <scope>NUCLEOTIDE SEQUENCE [LARGE SCALE GENOMIC DNA]</scope>
    <source>
        <strain evidence="2 3">1099-18</strain>
    </source>
</reference>
<comment type="caution">
    <text evidence="2">The sequence shown here is derived from an EMBL/GenBank/DDBJ whole genome shotgun (WGS) entry which is preliminary data.</text>
</comment>
<dbReference type="EMBL" id="AXCR01000012">
    <property type="protein sequence ID" value="KJR80114.1"/>
    <property type="molecule type" value="Genomic_DNA"/>
</dbReference>
<feature type="compositionally biased region" description="Basic and acidic residues" evidence="1">
    <location>
        <begin position="1"/>
        <end position="15"/>
    </location>
</feature>
<evidence type="ECO:0000313" key="2">
    <source>
        <dbReference type="EMBL" id="KJR80114.1"/>
    </source>
</evidence>